<evidence type="ECO:0000256" key="10">
    <source>
        <dbReference type="SAM" id="MobiDB-lite"/>
    </source>
</evidence>
<keyword evidence="5 9" id="KW-1133">Transmembrane helix</keyword>
<keyword evidence="7 9" id="KW-0472">Membrane</keyword>
<feature type="transmembrane region" description="Helical" evidence="9">
    <location>
        <begin position="278"/>
        <end position="301"/>
    </location>
</feature>
<evidence type="ECO:0000256" key="4">
    <source>
        <dbReference type="ARBA" id="ARBA00022692"/>
    </source>
</evidence>
<dbReference type="Proteomes" id="UP000315724">
    <property type="component" value="Chromosome"/>
</dbReference>
<dbReference type="InterPro" id="IPR035906">
    <property type="entry name" value="MetI-like_sf"/>
</dbReference>
<comment type="function">
    <text evidence="8">Part of the ABC transporter complex CysAWTP (TC 3.A.1.6.1) involved in sulfate/thiosulfate import. Probably responsible for the translocation of the substrate across the membrane.</text>
</comment>
<evidence type="ECO:0000313" key="12">
    <source>
        <dbReference type="EMBL" id="QDT33071.1"/>
    </source>
</evidence>
<dbReference type="GO" id="GO:0015419">
    <property type="term" value="F:ABC-type sulfate transporter activity"/>
    <property type="evidence" value="ECO:0007669"/>
    <property type="project" value="InterPro"/>
</dbReference>
<feature type="domain" description="ABC transmembrane type-1" evidence="11">
    <location>
        <begin position="99"/>
        <end position="297"/>
    </location>
</feature>
<accession>A0A517QN61</accession>
<evidence type="ECO:0000256" key="9">
    <source>
        <dbReference type="RuleBase" id="RU363032"/>
    </source>
</evidence>
<reference evidence="12 13" key="1">
    <citation type="submission" date="2019-02" db="EMBL/GenBank/DDBJ databases">
        <title>Deep-cultivation of Planctomycetes and their phenomic and genomic characterization uncovers novel biology.</title>
        <authorList>
            <person name="Wiegand S."/>
            <person name="Jogler M."/>
            <person name="Boedeker C."/>
            <person name="Pinto D."/>
            <person name="Vollmers J."/>
            <person name="Rivas-Marin E."/>
            <person name="Kohn T."/>
            <person name="Peeters S.H."/>
            <person name="Heuer A."/>
            <person name="Rast P."/>
            <person name="Oberbeckmann S."/>
            <person name="Bunk B."/>
            <person name="Jeske O."/>
            <person name="Meyerdierks A."/>
            <person name="Storesund J.E."/>
            <person name="Kallscheuer N."/>
            <person name="Luecker S."/>
            <person name="Lage O.M."/>
            <person name="Pohl T."/>
            <person name="Merkel B.J."/>
            <person name="Hornburger P."/>
            <person name="Mueller R.-W."/>
            <person name="Bruemmer F."/>
            <person name="Labrenz M."/>
            <person name="Spormann A.M."/>
            <person name="Op den Camp H."/>
            <person name="Overmann J."/>
            <person name="Amann R."/>
            <person name="Jetten M.S.M."/>
            <person name="Mascher T."/>
            <person name="Medema M.H."/>
            <person name="Devos D.P."/>
            <person name="Kaster A.-K."/>
            <person name="Ovreas L."/>
            <person name="Rohde M."/>
            <person name="Galperin M.Y."/>
            <person name="Jogler C."/>
        </authorList>
    </citation>
    <scope>NUCLEOTIDE SEQUENCE [LARGE SCALE GENOMIC DNA]</scope>
    <source>
        <strain evidence="12 13">Mal48</strain>
    </source>
</reference>
<keyword evidence="4 9" id="KW-0812">Transmembrane</keyword>
<comment type="subcellular location">
    <subcellularLocation>
        <location evidence="1 9">Cell membrane</location>
        <topology evidence="1 9">Multi-pass membrane protein</topology>
    </subcellularLocation>
</comment>
<feature type="region of interest" description="Disordered" evidence="10">
    <location>
        <begin position="1"/>
        <end position="23"/>
    </location>
</feature>
<feature type="compositionally biased region" description="Polar residues" evidence="10">
    <location>
        <begin position="13"/>
        <end position="22"/>
    </location>
</feature>
<dbReference type="PANTHER" id="PTHR30406">
    <property type="entry name" value="SULFATE TRANSPORT SYSTEM PERMEASE PROTEIN"/>
    <property type="match status" value="1"/>
</dbReference>
<feature type="transmembrane region" description="Helical" evidence="9">
    <location>
        <begin position="99"/>
        <end position="125"/>
    </location>
</feature>
<organism evidence="12 13">
    <name type="scientific">Thalassoglobus polymorphus</name>
    <dbReference type="NCBI Taxonomy" id="2527994"/>
    <lineage>
        <taxon>Bacteria</taxon>
        <taxon>Pseudomonadati</taxon>
        <taxon>Planctomycetota</taxon>
        <taxon>Planctomycetia</taxon>
        <taxon>Planctomycetales</taxon>
        <taxon>Planctomycetaceae</taxon>
        <taxon>Thalassoglobus</taxon>
    </lineage>
</organism>
<dbReference type="SUPFAM" id="SSF161098">
    <property type="entry name" value="MetI-like"/>
    <property type="match status" value="1"/>
</dbReference>
<feature type="transmembrane region" description="Helical" evidence="9">
    <location>
        <begin position="137"/>
        <end position="158"/>
    </location>
</feature>
<dbReference type="RefSeq" id="WP_231739988.1">
    <property type="nucleotide sequence ID" value="NZ_CP036267.1"/>
</dbReference>
<dbReference type="PANTHER" id="PTHR30406:SF8">
    <property type="entry name" value="SULFATE TRANSPORT SYSTEM PERMEASE PROTEIN CYST"/>
    <property type="match status" value="1"/>
</dbReference>
<dbReference type="CDD" id="cd06261">
    <property type="entry name" value="TM_PBP2"/>
    <property type="match status" value="1"/>
</dbReference>
<dbReference type="InterPro" id="IPR005667">
    <property type="entry name" value="Sulph_transpt2"/>
</dbReference>
<keyword evidence="13" id="KW-1185">Reference proteome</keyword>
<evidence type="ECO:0000256" key="8">
    <source>
        <dbReference type="ARBA" id="ARBA00025323"/>
    </source>
</evidence>
<sequence length="307" mass="33154">MTGSESPAEPPKNNHNNSTTTPPRDVGHVVLSNRVFYCCMAIIGGAYVILILAMLLADAWFVIEKTVDAASVSSSPWKAMFYDNPVVTALADRKIQYSIWLSLVSCTLSAILSIIAAVPIGYLLSRHNFPGKRLLDAILDIPIVLPPLVVGLSLLILFQFFPFSLLARDVVYQVPAVVLAQFSVACAFAVRTMKSTFDHIDPRCEQVAVALGSSRSQAFGMVVLPEATHGMITAFTLAWARSLGEFGPLLIFAGATRLKTEVLSTTVFLEMNVGNIEAAVAVSLIMVAAAVTVLVITRIWGTRETLL</sequence>
<evidence type="ECO:0000256" key="6">
    <source>
        <dbReference type="ARBA" id="ARBA00023032"/>
    </source>
</evidence>
<keyword evidence="3 9" id="KW-0813">Transport</keyword>
<evidence type="ECO:0000256" key="2">
    <source>
        <dbReference type="ARBA" id="ARBA00011779"/>
    </source>
</evidence>
<dbReference type="AlphaFoldDB" id="A0A517QN61"/>
<name>A0A517QN61_9PLAN</name>
<evidence type="ECO:0000259" key="11">
    <source>
        <dbReference type="PROSITE" id="PS50928"/>
    </source>
</evidence>
<dbReference type="EMBL" id="CP036267">
    <property type="protein sequence ID" value="QDT33071.1"/>
    <property type="molecule type" value="Genomic_DNA"/>
</dbReference>
<comment type="similarity">
    <text evidence="9">Belongs to the binding-protein-dependent transport system permease family.</text>
</comment>
<dbReference type="KEGG" id="tpol:Mal48_23230"/>
<evidence type="ECO:0000313" key="13">
    <source>
        <dbReference type="Proteomes" id="UP000315724"/>
    </source>
</evidence>
<dbReference type="InterPro" id="IPR000515">
    <property type="entry name" value="MetI-like"/>
</dbReference>
<feature type="transmembrane region" description="Helical" evidence="9">
    <location>
        <begin position="35"/>
        <end position="63"/>
    </location>
</feature>
<comment type="subunit">
    <text evidence="2">The complex is composed of two ATP-binding proteins (CysA), two transmembrane proteins (CysT and CysW) and a solute-binding protein (CysP).</text>
</comment>
<proteinExistence type="inferred from homology"/>
<evidence type="ECO:0000256" key="1">
    <source>
        <dbReference type="ARBA" id="ARBA00004651"/>
    </source>
</evidence>
<dbReference type="PROSITE" id="PS50928">
    <property type="entry name" value="ABC_TM1"/>
    <property type="match status" value="1"/>
</dbReference>
<gene>
    <name evidence="12" type="primary">cysW</name>
    <name evidence="12" type="ORF">Mal48_23230</name>
</gene>
<feature type="transmembrane region" description="Helical" evidence="9">
    <location>
        <begin position="170"/>
        <end position="190"/>
    </location>
</feature>
<evidence type="ECO:0000256" key="3">
    <source>
        <dbReference type="ARBA" id="ARBA00022448"/>
    </source>
</evidence>
<protein>
    <submittedName>
        <fullName evidence="12">Sulfate transport system permease protein CysW</fullName>
    </submittedName>
</protein>
<evidence type="ECO:0000256" key="5">
    <source>
        <dbReference type="ARBA" id="ARBA00022989"/>
    </source>
</evidence>
<dbReference type="Pfam" id="PF00528">
    <property type="entry name" value="BPD_transp_1"/>
    <property type="match status" value="1"/>
</dbReference>
<dbReference type="Gene3D" id="1.10.3720.10">
    <property type="entry name" value="MetI-like"/>
    <property type="match status" value="1"/>
</dbReference>
<keyword evidence="6" id="KW-0764">Sulfate transport</keyword>
<dbReference type="GO" id="GO:0005886">
    <property type="term" value="C:plasma membrane"/>
    <property type="evidence" value="ECO:0007669"/>
    <property type="project" value="UniProtKB-SubCell"/>
</dbReference>
<evidence type="ECO:0000256" key="7">
    <source>
        <dbReference type="ARBA" id="ARBA00023136"/>
    </source>
</evidence>